<dbReference type="Gene3D" id="2.70.98.40">
    <property type="entry name" value="Glycoside hydrolase, family 65, N-terminal domain"/>
    <property type="match status" value="1"/>
</dbReference>
<protein>
    <submittedName>
        <fullName evidence="7">Glycoside hydrolase family 65 protein</fullName>
    </submittedName>
</protein>
<dbReference type="GO" id="GO:0030246">
    <property type="term" value="F:carbohydrate binding"/>
    <property type="evidence" value="ECO:0007669"/>
    <property type="project" value="InterPro"/>
</dbReference>
<evidence type="ECO:0000313" key="7">
    <source>
        <dbReference type="EMBL" id="QTL99426.1"/>
    </source>
</evidence>
<dbReference type="SUPFAM" id="SSF48208">
    <property type="entry name" value="Six-hairpin glycosidases"/>
    <property type="match status" value="1"/>
</dbReference>
<proteinExistence type="inferred from homology"/>
<feature type="active site" description="Proton donor" evidence="2">
    <location>
        <position position="506"/>
    </location>
</feature>
<evidence type="ECO:0000259" key="4">
    <source>
        <dbReference type="Pfam" id="PF03632"/>
    </source>
</evidence>
<dbReference type="InterPro" id="IPR011013">
    <property type="entry name" value="Gal_mutarotase_sf_dom"/>
</dbReference>
<gene>
    <name evidence="7" type="ORF">GM661_16400</name>
</gene>
<dbReference type="InterPro" id="IPR005194">
    <property type="entry name" value="Glyco_hydro_65_C"/>
</dbReference>
<feature type="domain" description="Glycoside hydrolase family 65 C-terminal" evidence="5">
    <location>
        <begin position="715"/>
        <end position="776"/>
    </location>
</feature>
<dbReference type="InterPro" id="IPR005196">
    <property type="entry name" value="Glyco_hydro_65_N"/>
</dbReference>
<comment type="similarity">
    <text evidence="1">Belongs to the glycosyl hydrolase 65 family.</text>
</comment>
<name>A0A8A7KCA7_9FIRM</name>
<dbReference type="InterPro" id="IPR017045">
    <property type="entry name" value="Malt_Pase/Glycosyl_Hdrlase"/>
</dbReference>
<feature type="domain" description="Glycoside hydrolase family 65 central catalytic" evidence="4">
    <location>
        <begin position="343"/>
        <end position="705"/>
    </location>
</feature>
<dbReference type="RefSeq" id="WP_230867774.1">
    <property type="nucleotide sequence ID" value="NZ_CP046640.1"/>
</dbReference>
<dbReference type="GO" id="GO:0004553">
    <property type="term" value="F:hydrolase activity, hydrolyzing O-glycosyl compounds"/>
    <property type="evidence" value="ECO:0007669"/>
    <property type="project" value="TreeGrafter"/>
</dbReference>
<dbReference type="SUPFAM" id="SSF74650">
    <property type="entry name" value="Galactose mutarotase-like"/>
    <property type="match status" value="1"/>
</dbReference>
<dbReference type="InterPro" id="IPR005195">
    <property type="entry name" value="Glyco_hydro_65_M"/>
</dbReference>
<evidence type="ECO:0000256" key="1">
    <source>
        <dbReference type="ARBA" id="ARBA00006768"/>
    </source>
</evidence>
<dbReference type="InterPro" id="IPR008928">
    <property type="entry name" value="6-hairpin_glycosidase_sf"/>
</dbReference>
<evidence type="ECO:0000259" key="5">
    <source>
        <dbReference type="Pfam" id="PF03633"/>
    </source>
</evidence>
<accession>A0A8A7KCA7</accession>
<dbReference type="KEGG" id="ifn:GM661_16400"/>
<keyword evidence="7" id="KW-0378">Hydrolase</keyword>
<keyword evidence="8" id="KW-1185">Reference proteome</keyword>
<dbReference type="Pfam" id="PF03632">
    <property type="entry name" value="Glyco_hydro_65m"/>
    <property type="match status" value="1"/>
</dbReference>
<dbReference type="Gene3D" id="1.50.10.10">
    <property type="match status" value="1"/>
</dbReference>
<dbReference type="InterPro" id="IPR012341">
    <property type="entry name" value="6hp_glycosidase-like_sf"/>
</dbReference>
<evidence type="ECO:0000259" key="6">
    <source>
        <dbReference type="Pfam" id="PF03636"/>
    </source>
</evidence>
<evidence type="ECO:0000256" key="2">
    <source>
        <dbReference type="PIRSR" id="PIRSR036289-50"/>
    </source>
</evidence>
<dbReference type="InterPro" id="IPR037018">
    <property type="entry name" value="GH65_N"/>
</dbReference>
<organism evidence="7 8">
    <name type="scientific">Iocasia fonsfrigidae</name>
    <dbReference type="NCBI Taxonomy" id="2682810"/>
    <lineage>
        <taxon>Bacteria</taxon>
        <taxon>Bacillati</taxon>
        <taxon>Bacillota</taxon>
        <taxon>Clostridia</taxon>
        <taxon>Halanaerobiales</taxon>
        <taxon>Halanaerobiaceae</taxon>
        <taxon>Iocasia</taxon>
    </lineage>
</organism>
<sequence length="787" mass="91290">MRAYHRNKYQEKPLYPCEPWNITEDSFSVETNHHNEAIFSLGNGYMGMRGTLEEDYSGPDYTSTPGMYINGVYGSEEIIYPEEAPDLPRQSQTMLNLAKWSSINLYINGEKYDLLQGEVSDYSRSLDMKKGVLLRELTWTSPGGKKIFFNILRFLSQDKPHLGMIIYKFKPLNFSGHVLLKTRIMGDSTNYHHLRNKRELVVKDRGFQGEIEYIIQKATSTFIATGMACRNVLIPSNEGVIISKKHLSSEKGLSVEYELNVEKGKEYSLQRYLCVYTSLDLGLNIDFSELENKLKNKLINNLNIAVEMGDKNLLKKHTDYMAEYWSDVDVKIYGDLALQQAFRFNAFHLLQSTGRDGRTNIAAKGLTGEYYEGHYFWDTETYIMPFFLYSRAEIAKSLLMYRYHNLDKARKNARRVRLDGALFPWRTINGEEASGFFMGSTVQYHINADIAYAIYQYYNTTKDKDFLHNYGAEILVETARMWIDHGGYIPLRDGKFCINEVCGPDEYKPGVNNNCYTNYMARFNLQWAIEVIKKTAEENPKAYRDLKERIKLEEEEIDAWQKAADNMFLPFNKELGIHPQDDSFLYKEAIDVDAIPSEEISLVKHWHPLVIWKYQVIKQADVILLMLLLGNLFSLEEKKANYDFYEPKTTHDSSLSPAIHSIIANEIGYMDDAYNYFMMTARLDLDDYNNNAYQGVHTACMAGSWLALIKGFAGMRNYDGKLYFNPCVPRKWKGFAFKIKFQDRQIKISVKRDKTYYKLITGEEIRIFHKGERFLLSAGRGIEKSNF</sequence>
<evidence type="ECO:0000256" key="3">
    <source>
        <dbReference type="PIRSR" id="PIRSR036289-51"/>
    </source>
</evidence>
<dbReference type="PANTHER" id="PTHR11051:SF14">
    <property type="entry name" value="MALTOSE PHOSPHORYLASE"/>
    <property type="match status" value="1"/>
</dbReference>
<reference evidence="7" key="1">
    <citation type="submission" date="2019-12" db="EMBL/GenBank/DDBJ databases">
        <authorList>
            <person name="zhang j."/>
            <person name="sun C.M."/>
        </authorList>
    </citation>
    <scope>NUCLEOTIDE SEQUENCE</scope>
    <source>
        <strain evidence="7">NS-1</strain>
    </source>
</reference>
<dbReference type="Pfam" id="PF03633">
    <property type="entry name" value="Glyco_hydro_65C"/>
    <property type="match status" value="1"/>
</dbReference>
<dbReference type="PIRSF" id="PIRSF036289">
    <property type="entry name" value="Glycosyl_hydrolase_malt_phosph"/>
    <property type="match status" value="1"/>
</dbReference>
<dbReference type="AlphaFoldDB" id="A0A8A7KCA7"/>
<dbReference type="Pfam" id="PF03636">
    <property type="entry name" value="Glyco_hydro_65N"/>
    <property type="match status" value="1"/>
</dbReference>
<dbReference type="GO" id="GO:0016757">
    <property type="term" value="F:glycosyltransferase activity"/>
    <property type="evidence" value="ECO:0007669"/>
    <property type="project" value="UniProtKB-ARBA"/>
</dbReference>
<dbReference type="EMBL" id="CP046640">
    <property type="protein sequence ID" value="QTL99426.1"/>
    <property type="molecule type" value="Genomic_DNA"/>
</dbReference>
<dbReference type="PANTHER" id="PTHR11051">
    <property type="entry name" value="GLYCOSYL HYDROLASE-RELATED"/>
    <property type="match status" value="1"/>
</dbReference>
<dbReference type="GO" id="GO:0005975">
    <property type="term" value="P:carbohydrate metabolic process"/>
    <property type="evidence" value="ECO:0007669"/>
    <property type="project" value="InterPro"/>
</dbReference>
<dbReference type="Proteomes" id="UP000665020">
    <property type="component" value="Chromosome"/>
</dbReference>
<feature type="binding site" evidence="3">
    <location>
        <begin position="377"/>
        <end position="378"/>
    </location>
    <ligand>
        <name>substrate</name>
    </ligand>
</feature>
<feature type="domain" description="Glycoside hydrolase family 65 N-terminal" evidence="6">
    <location>
        <begin position="23"/>
        <end position="278"/>
    </location>
</feature>
<dbReference type="Gene3D" id="2.60.420.10">
    <property type="entry name" value="Maltose phosphorylase, domain 3"/>
    <property type="match status" value="1"/>
</dbReference>
<feature type="binding site" evidence="3">
    <location>
        <begin position="618"/>
        <end position="619"/>
    </location>
    <ligand>
        <name>substrate</name>
    </ligand>
</feature>
<evidence type="ECO:0000313" key="8">
    <source>
        <dbReference type="Proteomes" id="UP000665020"/>
    </source>
</evidence>